<proteinExistence type="predicted"/>
<dbReference type="RefSeq" id="WP_149279279.1">
    <property type="nucleotide sequence ID" value="NZ_CP043506.1"/>
</dbReference>
<sequence>MPRLTTEERNALPDEAFALPGRRYPIPDAAHARDALARASEMLHRGTLSQDEYDTIHRKAEAVLRRERM</sequence>
<keyword evidence="2" id="KW-1185">Reference proteome</keyword>
<dbReference type="AlphaFoldDB" id="A0A5C1YS55"/>
<accession>A0A5C1YS55</accession>
<organism evidence="1 2">
    <name type="scientific">Acetobacter vaccinii</name>
    <dbReference type="NCBI Taxonomy" id="2592655"/>
    <lineage>
        <taxon>Bacteria</taxon>
        <taxon>Pseudomonadati</taxon>
        <taxon>Pseudomonadota</taxon>
        <taxon>Alphaproteobacteria</taxon>
        <taxon>Acetobacterales</taxon>
        <taxon>Acetobacteraceae</taxon>
        <taxon>Acetobacter</taxon>
    </lineage>
</organism>
<dbReference type="KEGG" id="acek:FLP30_07585"/>
<dbReference type="EMBL" id="CP043506">
    <property type="protein sequence ID" value="QEO17602.1"/>
    <property type="molecule type" value="Genomic_DNA"/>
</dbReference>
<name>A0A5C1YS55_9PROT</name>
<protein>
    <submittedName>
        <fullName evidence="1">Uncharacterized protein</fullName>
    </submittedName>
</protein>
<reference evidence="1 2" key="1">
    <citation type="submission" date="2019-09" db="EMBL/GenBank/DDBJ databases">
        <title>Genome sequencing of strain KACC 21233.</title>
        <authorList>
            <person name="Heo J."/>
            <person name="Kim S.-J."/>
            <person name="Kim J.-S."/>
            <person name="Hong S.-B."/>
            <person name="Kwon S.-W."/>
        </authorList>
    </citation>
    <scope>NUCLEOTIDE SEQUENCE [LARGE SCALE GENOMIC DNA]</scope>
    <source>
        <strain evidence="1 2">KACC 21233</strain>
    </source>
</reference>
<evidence type="ECO:0000313" key="1">
    <source>
        <dbReference type="EMBL" id="QEO17602.1"/>
    </source>
</evidence>
<dbReference type="Proteomes" id="UP000324536">
    <property type="component" value="Chromosome"/>
</dbReference>
<gene>
    <name evidence="1" type="ORF">FLP30_07585</name>
</gene>
<evidence type="ECO:0000313" key="2">
    <source>
        <dbReference type="Proteomes" id="UP000324536"/>
    </source>
</evidence>
<dbReference type="OrthoDB" id="7279918at2"/>